<dbReference type="SUPFAM" id="SSF47005">
    <property type="entry name" value="Peripheral subunit-binding domain of 2-oxo acid dehydrogenase complex"/>
    <property type="match status" value="1"/>
</dbReference>
<dbReference type="CDD" id="cd06849">
    <property type="entry name" value="lipoyl_domain"/>
    <property type="match status" value="1"/>
</dbReference>
<comment type="caution">
    <text evidence="10">The sequence shown here is derived from an EMBL/GenBank/DDBJ whole genome shotgun (WGS) entry which is preliminary data.</text>
</comment>
<dbReference type="InterPro" id="IPR000089">
    <property type="entry name" value="Biotin_lipoyl"/>
</dbReference>
<proteinExistence type="inferred from homology"/>
<accession>A0A2T2X962</accession>
<evidence type="ECO:0000256" key="2">
    <source>
        <dbReference type="ARBA" id="ARBA00007317"/>
    </source>
</evidence>
<comment type="similarity">
    <text evidence="2 6">Belongs to the 2-oxoacid dehydrogenase family.</text>
</comment>
<keyword evidence="3 6" id="KW-0808">Transferase</keyword>
<dbReference type="Pfam" id="PF00364">
    <property type="entry name" value="Biotin_lipoyl"/>
    <property type="match status" value="1"/>
</dbReference>
<reference evidence="10 11" key="1">
    <citation type="journal article" date="2014" name="BMC Genomics">
        <title>Comparison of environmental and isolate Sulfobacillus genomes reveals diverse carbon, sulfur, nitrogen, and hydrogen metabolisms.</title>
        <authorList>
            <person name="Justice N.B."/>
            <person name="Norman A."/>
            <person name="Brown C.T."/>
            <person name="Singh A."/>
            <person name="Thomas B.C."/>
            <person name="Banfield J.F."/>
        </authorList>
    </citation>
    <scope>NUCLEOTIDE SEQUENCE [LARGE SCALE GENOMIC DNA]</scope>
    <source>
        <strain evidence="10">AMDSBA1</strain>
    </source>
</reference>
<dbReference type="FunFam" id="3.30.559.10:FF:000007">
    <property type="entry name" value="Dihydrolipoamide acetyltransferase component of pyruvate dehydrogenase complex"/>
    <property type="match status" value="1"/>
</dbReference>
<dbReference type="InterPro" id="IPR003016">
    <property type="entry name" value="2-oxoA_DH_lipoyl-BS"/>
</dbReference>
<dbReference type="InterPro" id="IPR036625">
    <property type="entry name" value="E3-bd_dom_sf"/>
</dbReference>
<protein>
    <recommendedName>
        <fullName evidence="6">Dihydrolipoamide acetyltransferase component of pyruvate dehydrogenase complex</fullName>
        <ecNumber evidence="6">2.3.1.-</ecNumber>
    </recommendedName>
</protein>
<evidence type="ECO:0000259" key="8">
    <source>
        <dbReference type="PROSITE" id="PS50968"/>
    </source>
</evidence>
<keyword evidence="4 6" id="KW-0450">Lipoyl</keyword>
<sequence>MALYEWKLPDVGEGIHEAEIVKWHIKAGDQVAADQVIAEIQTDKAVVEIPSPVSGQVEAVFAQEGDLVAVGTALVKFNTGEQAMLVQDLPSPSTTEENPPEPRRMPEDGIGRPVLATPAVRKLARELGVDIRQIPGSGERGRVLADDVHLFAEKRQGPSPTGPTDFRSTQPLASESQTWAKASVVTPFAKDAGQDVRVPLRGLRRTIAEHMVRSKFTAPHVSVMDEVEVSGLVALREEMKSRTEAEGVRLTYLPFVIKALVAALKRYPYLNASLDDEAGEIILKPYCHIGIAVDDPDGLVVPVIRQADRKSLLELAQEIQDLSARAHAHTLSREELTGSTFSVTNYGSLGGWYATPVINHPEVGIFGMGRMEKKAVVVDVDRDEIGVRWVMAVGLTFDHRVVDGGTASRFLNQVRQYLNRPTTLFLEMN</sequence>
<dbReference type="InterPro" id="IPR004167">
    <property type="entry name" value="PSBD"/>
</dbReference>
<gene>
    <name evidence="10" type="ORF">C7B43_04065</name>
</gene>
<feature type="compositionally biased region" description="Basic and acidic residues" evidence="7">
    <location>
        <begin position="100"/>
        <end position="110"/>
    </location>
</feature>
<evidence type="ECO:0000313" key="11">
    <source>
        <dbReference type="Proteomes" id="UP000242699"/>
    </source>
</evidence>
<feature type="region of interest" description="Disordered" evidence="7">
    <location>
        <begin position="88"/>
        <end position="112"/>
    </location>
</feature>
<dbReference type="PANTHER" id="PTHR43178:SF5">
    <property type="entry name" value="LIPOAMIDE ACYLTRANSFERASE COMPONENT OF BRANCHED-CHAIN ALPHA-KETO ACID DEHYDROGENASE COMPLEX, MITOCHONDRIAL"/>
    <property type="match status" value="1"/>
</dbReference>
<evidence type="ECO:0000256" key="3">
    <source>
        <dbReference type="ARBA" id="ARBA00022679"/>
    </source>
</evidence>
<evidence type="ECO:0000256" key="7">
    <source>
        <dbReference type="SAM" id="MobiDB-lite"/>
    </source>
</evidence>
<evidence type="ECO:0000256" key="5">
    <source>
        <dbReference type="ARBA" id="ARBA00023315"/>
    </source>
</evidence>
<evidence type="ECO:0000313" key="10">
    <source>
        <dbReference type="EMBL" id="PSR31032.1"/>
    </source>
</evidence>
<organism evidence="10 11">
    <name type="scientific">Sulfobacillus benefaciens</name>
    <dbReference type="NCBI Taxonomy" id="453960"/>
    <lineage>
        <taxon>Bacteria</taxon>
        <taxon>Bacillati</taxon>
        <taxon>Bacillota</taxon>
        <taxon>Clostridia</taxon>
        <taxon>Eubacteriales</taxon>
        <taxon>Clostridiales Family XVII. Incertae Sedis</taxon>
        <taxon>Sulfobacillus</taxon>
    </lineage>
</organism>
<dbReference type="Proteomes" id="UP000242699">
    <property type="component" value="Unassembled WGS sequence"/>
</dbReference>
<dbReference type="PROSITE" id="PS51826">
    <property type="entry name" value="PSBD"/>
    <property type="match status" value="1"/>
</dbReference>
<evidence type="ECO:0000256" key="1">
    <source>
        <dbReference type="ARBA" id="ARBA00001938"/>
    </source>
</evidence>
<dbReference type="GO" id="GO:0005737">
    <property type="term" value="C:cytoplasm"/>
    <property type="evidence" value="ECO:0007669"/>
    <property type="project" value="TreeGrafter"/>
</dbReference>
<dbReference type="GO" id="GO:0016407">
    <property type="term" value="F:acetyltransferase activity"/>
    <property type="evidence" value="ECO:0007669"/>
    <property type="project" value="TreeGrafter"/>
</dbReference>
<dbReference type="Gene3D" id="3.30.559.10">
    <property type="entry name" value="Chloramphenicol acetyltransferase-like domain"/>
    <property type="match status" value="1"/>
</dbReference>
<dbReference type="PROSITE" id="PS50968">
    <property type="entry name" value="BIOTINYL_LIPOYL"/>
    <property type="match status" value="1"/>
</dbReference>
<evidence type="ECO:0000256" key="6">
    <source>
        <dbReference type="RuleBase" id="RU003423"/>
    </source>
</evidence>
<evidence type="ECO:0000259" key="9">
    <source>
        <dbReference type="PROSITE" id="PS51826"/>
    </source>
</evidence>
<dbReference type="GO" id="GO:0031405">
    <property type="term" value="F:lipoic acid binding"/>
    <property type="evidence" value="ECO:0007669"/>
    <property type="project" value="TreeGrafter"/>
</dbReference>
<feature type="domain" description="Peripheral subunit-binding (PSBD)" evidence="9">
    <location>
        <begin position="115"/>
        <end position="152"/>
    </location>
</feature>
<dbReference type="EC" id="2.3.1.-" evidence="6"/>
<evidence type="ECO:0000256" key="4">
    <source>
        <dbReference type="ARBA" id="ARBA00022823"/>
    </source>
</evidence>
<dbReference type="InterPro" id="IPR001078">
    <property type="entry name" value="2-oxoacid_DH_actylTfrase"/>
</dbReference>
<dbReference type="SUPFAM" id="SSF52777">
    <property type="entry name" value="CoA-dependent acyltransferases"/>
    <property type="match status" value="1"/>
</dbReference>
<dbReference type="GO" id="GO:0016787">
    <property type="term" value="F:hydrolase activity"/>
    <property type="evidence" value="ECO:0007669"/>
    <property type="project" value="UniProtKB-KW"/>
</dbReference>
<dbReference type="PROSITE" id="PS00189">
    <property type="entry name" value="LIPOYL"/>
    <property type="match status" value="1"/>
</dbReference>
<dbReference type="EMBL" id="PXYT01000005">
    <property type="protein sequence ID" value="PSR31032.1"/>
    <property type="molecule type" value="Genomic_DNA"/>
</dbReference>
<keyword evidence="10" id="KW-0378">Hydrolase</keyword>
<dbReference type="Pfam" id="PF00198">
    <property type="entry name" value="2-oxoacid_dh"/>
    <property type="match status" value="1"/>
</dbReference>
<dbReference type="SUPFAM" id="SSF51230">
    <property type="entry name" value="Single hybrid motif"/>
    <property type="match status" value="1"/>
</dbReference>
<dbReference type="Pfam" id="PF02817">
    <property type="entry name" value="E3_binding"/>
    <property type="match status" value="1"/>
</dbReference>
<name>A0A2T2X962_9FIRM</name>
<dbReference type="InterPro" id="IPR050743">
    <property type="entry name" value="2-oxoacid_DH_E2_comp"/>
</dbReference>
<dbReference type="InterPro" id="IPR011053">
    <property type="entry name" value="Single_hybrid_motif"/>
</dbReference>
<dbReference type="Gene3D" id="4.10.320.10">
    <property type="entry name" value="E3-binding domain"/>
    <property type="match status" value="1"/>
</dbReference>
<comment type="cofactor">
    <cofactor evidence="1 6">
        <name>(R)-lipoate</name>
        <dbReference type="ChEBI" id="CHEBI:83088"/>
    </cofactor>
</comment>
<dbReference type="AlphaFoldDB" id="A0A2T2X962"/>
<feature type="domain" description="Lipoyl-binding" evidence="8">
    <location>
        <begin position="3"/>
        <end position="78"/>
    </location>
</feature>
<keyword evidence="5 6" id="KW-0012">Acyltransferase</keyword>
<dbReference type="PANTHER" id="PTHR43178">
    <property type="entry name" value="DIHYDROLIPOAMIDE ACETYLTRANSFERASE COMPONENT OF PYRUVATE DEHYDROGENASE COMPLEX"/>
    <property type="match status" value="1"/>
</dbReference>
<dbReference type="Gene3D" id="2.40.50.100">
    <property type="match status" value="1"/>
</dbReference>
<dbReference type="InterPro" id="IPR023213">
    <property type="entry name" value="CAT-like_dom_sf"/>
</dbReference>